<sequence>MSQAGPGPRKDSWVQTNNVEDKGHEVHRLRERERQALKSAHSIKIKLDTTTRRLEKAQADLVASNQRAKQMETQLHDAERRAKETVAHLSRELLQCQSKLEKKAALLDTRSAELRDAQAYLALSDDVTDTEVLQLVNGINSRIYQVAANIADAFQPRYGEQQDVQVMEEAVARLQAFLDGNLLLALNTIHHADDHLVLQIALQAIIVSCAGWLCNTWNDAGCPLRDIYQAIRGIGAYALAIWSKFLLTSIDEWPEPQSIAGRWRALSRTYVKTLLTDDEDPQLIATNDLLDCITEILLANGISAPRDDLRMEIERGYADRLREVIHTSHEVQCITGERVISRDLSIVTVDPKEQFDSSRMVDEWADPKRARRGVECHPVLCTTQLGLAREERKTTERTGGEVGFAEVLLLKPTVVLQSLLEELSD</sequence>
<dbReference type="AlphaFoldDB" id="A0A2G8RW56"/>
<proteinExistence type="predicted"/>
<evidence type="ECO:0000313" key="4">
    <source>
        <dbReference type="Proteomes" id="UP000230002"/>
    </source>
</evidence>
<keyword evidence="1" id="KW-0175">Coiled coil</keyword>
<evidence type="ECO:0000256" key="2">
    <source>
        <dbReference type="SAM" id="MobiDB-lite"/>
    </source>
</evidence>
<name>A0A2G8RW56_9APHY</name>
<comment type="caution">
    <text evidence="3">The sequence shown here is derived from an EMBL/GenBank/DDBJ whole genome shotgun (WGS) entry which is preliminary data.</text>
</comment>
<feature type="region of interest" description="Disordered" evidence="2">
    <location>
        <begin position="1"/>
        <end position="26"/>
    </location>
</feature>
<feature type="coiled-coil region" evidence="1">
    <location>
        <begin position="47"/>
        <end position="88"/>
    </location>
</feature>
<reference evidence="3 4" key="1">
    <citation type="journal article" date="2015" name="Sci. Rep.">
        <title>Chromosome-level genome map provides insights into diverse defense mechanisms in the medicinal fungus Ganoderma sinense.</title>
        <authorList>
            <person name="Zhu Y."/>
            <person name="Xu J."/>
            <person name="Sun C."/>
            <person name="Zhou S."/>
            <person name="Xu H."/>
            <person name="Nelson D.R."/>
            <person name="Qian J."/>
            <person name="Song J."/>
            <person name="Luo H."/>
            <person name="Xiang L."/>
            <person name="Li Y."/>
            <person name="Xu Z."/>
            <person name="Ji A."/>
            <person name="Wang L."/>
            <person name="Lu S."/>
            <person name="Hayward A."/>
            <person name="Sun W."/>
            <person name="Li X."/>
            <person name="Schwartz D.C."/>
            <person name="Wang Y."/>
            <person name="Chen S."/>
        </authorList>
    </citation>
    <scope>NUCLEOTIDE SEQUENCE [LARGE SCALE GENOMIC DNA]</scope>
    <source>
        <strain evidence="3 4">ZZ0214-1</strain>
    </source>
</reference>
<gene>
    <name evidence="3" type="ORF">GSI_11492</name>
</gene>
<dbReference type="OrthoDB" id="3147752at2759"/>
<dbReference type="Proteomes" id="UP000230002">
    <property type="component" value="Unassembled WGS sequence"/>
</dbReference>
<evidence type="ECO:0000256" key="1">
    <source>
        <dbReference type="SAM" id="Coils"/>
    </source>
</evidence>
<evidence type="ECO:0000313" key="3">
    <source>
        <dbReference type="EMBL" id="PIL25742.1"/>
    </source>
</evidence>
<accession>A0A2G8RW56</accession>
<dbReference type="EMBL" id="AYKW01000045">
    <property type="protein sequence ID" value="PIL25742.1"/>
    <property type="molecule type" value="Genomic_DNA"/>
</dbReference>
<organism evidence="3 4">
    <name type="scientific">Ganoderma sinense ZZ0214-1</name>
    <dbReference type="NCBI Taxonomy" id="1077348"/>
    <lineage>
        <taxon>Eukaryota</taxon>
        <taxon>Fungi</taxon>
        <taxon>Dikarya</taxon>
        <taxon>Basidiomycota</taxon>
        <taxon>Agaricomycotina</taxon>
        <taxon>Agaricomycetes</taxon>
        <taxon>Polyporales</taxon>
        <taxon>Polyporaceae</taxon>
        <taxon>Ganoderma</taxon>
    </lineage>
</organism>
<protein>
    <submittedName>
        <fullName evidence="3">Uncharacterized protein</fullName>
    </submittedName>
</protein>
<keyword evidence="4" id="KW-1185">Reference proteome</keyword>